<gene>
    <name evidence="1" type="ORF">F383_15216</name>
</gene>
<dbReference type="Proteomes" id="UP000032142">
    <property type="component" value="Unassembled WGS sequence"/>
</dbReference>
<sequence length="22" mass="2647">MLQSCQMDKSVWHARVRKSRPC</sequence>
<proteinExistence type="predicted"/>
<name>A0A0B0NBV8_GOSAR</name>
<protein>
    <submittedName>
        <fullName evidence="1">Uncharacterized protein</fullName>
    </submittedName>
</protein>
<evidence type="ECO:0000313" key="1">
    <source>
        <dbReference type="EMBL" id="KHG10162.1"/>
    </source>
</evidence>
<dbReference type="EMBL" id="KN393262">
    <property type="protein sequence ID" value="KHG10162.1"/>
    <property type="molecule type" value="Genomic_DNA"/>
</dbReference>
<accession>A0A0B0NBV8</accession>
<dbReference type="AlphaFoldDB" id="A0A0B0NBV8"/>
<reference evidence="2" key="1">
    <citation type="submission" date="2014-09" db="EMBL/GenBank/DDBJ databases">
        <authorList>
            <person name="Mudge J."/>
            <person name="Ramaraj T."/>
            <person name="Lindquist I.E."/>
            <person name="Bharti A.K."/>
            <person name="Sundararajan A."/>
            <person name="Cameron C.T."/>
            <person name="Woodward J.E."/>
            <person name="May G.D."/>
            <person name="Brubaker C."/>
            <person name="Broadhvest J."/>
            <person name="Wilkins T.A."/>
        </authorList>
    </citation>
    <scope>NUCLEOTIDE SEQUENCE</scope>
    <source>
        <strain evidence="2">cv. AKA8401</strain>
    </source>
</reference>
<keyword evidence="2" id="KW-1185">Reference proteome</keyword>
<evidence type="ECO:0000313" key="2">
    <source>
        <dbReference type="Proteomes" id="UP000032142"/>
    </source>
</evidence>
<organism evidence="1 2">
    <name type="scientific">Gossypium arboreum</name>
    <name type="common">Tree cotton</name>
    <name type="synonym">Gossypium nanking</name>
    <dbReference type="NCBI Taxonomy" id="29729"/>
    <lineage>
        <taxon>Eukaryota</taxon>
        <taxon>Viridiplantae</taxon>
        <taxon>Streptophyta</taxon>
        <taxon>Embryophyta</taxon>
        <taxon>Tracheophyta</taxon>
        <taxon>Spermatophyta</taxon>
        <taxon>Magnoliopsida</taxon>
        <taxon>eudicotyledons</taxon>
        <taxon>Gunneridae</taxon>
        <taxon>Pentapetalae</taxon>
        <taxon>rosids</taxon>
        <taxon>malvids</taxon>
        <taxon>Malvales</taxon>
        <taxon>Malvaceae</taxon>
        <taxon>Malvoideae</taxon>
        <taxon>Gossypium</taxon>
    </lineage>
</organism>